<dbReference type="STRING" id="1255043.TVNIR_0562"/>
<dbReference type="PANTHER" id="PTHR38037">
    <property type="entry name" value="ZN_PROTEASE DOMAIN-CONTAINING PROTEIN"/>
    <property type="match status" value="1"/>
</dbReference>
<dbReference type="Proteomes" id="UP000010809">
    <property type="component" value="Chromosome"/>
</dbReference>
<feature type="chain" id="PRO_5003940514" description="Retropepsin-like aspartic endopeptidase domain-containing protein" evidence="2">
    <location>
        <begin position="22"/>
        <end position="181"/>
    </location>
</feature>
<name>L0DRP8_THIND</name>
<dbReference type="InterPro" id="IPR021109">
    <property type="entry name" value="Peptidase_aspartic_dom_sf"/>
</dbReference>
<dbReference type="PATRIC" id="fig|1255043.3.peg.567"/>
<dbReference type="EMBL" id="CP003989">
    <property type="protein sequence ID" value="AGA32264.1"/>
    <property type="molecule type" value="Genomic_DNA"/>
</dbReference>
<evidence type="ECO:0000313" key="4">
    <source>
        <dbReference type="EMBL" id="AGA32264.1"/>
    </source>
</evidence>
<dbReference type="Gene3D" id="2.40.70.10">
    <property type="entry name" value="Acid Proteases"/>
    <property type="match status" value="1"/>
</dbReference>
<dbReference type="HOGENOM" id="CLU_099424_0_1_6"/>
<evidence type="ECO:0000259" key="3">
    <source>
        <dbReference type="Pfam" id="PF05618"/>
    </source>
</evidence>
<keyword evidence="5" id="KW-1185">Reference proteome</keyword>
<dbReference type="KEGG" id="tni:TVNIR_0562"/>
<dbReference type="RefSeq" id="WP_015257417.1">
    <property type="nucleotide sequence ID" value="NC_019902.2"/>
</dbReference>
<protein>
    <recommendedName>
        <fullName evidence="3">Retropepsin-like aspartic endopeptidase domain-containing protein</fullName>
    </recommendedName>
</protein>
<feature type="domain" description="Retropepsin-like aspartic endopeptidase" evidence="3">
    <location>
        <begin position="30"/>
        <end position="163"/>
    </location>
</feature>
<gene>
    <name evidence="4" type="primary">rimK [H]</name>
    <name evidence="4" type="ordered locus">TVNIR_0562</name>
</gene>
<dbReference type="OrthoDB" id="8546610at2"/>
<keyword evidence="2" id="KW-0732">Signal</keyword>
<evidence type="ECO:0000256" key="2">
    <source>
        <dbReference type="SAM" id="SignalP"/>
    </source>
</evidence>
<accession>L0DRP8</accession>
<feature type="signal peptide" evidence="2">
    <location>
        <begin position="1"/>
        <end position="21"/>
    </location>
</feature>
<dbReference type="AlphaFoldDB" id="L0DRP8"/>
<reference evidence="4" key="1">
    <citation type="submission" date="2015-12" db="EMBL/GenBank/DDBJ databases">
        <authorList>
            <person name="Tikhonova T.V."/>
            <person name="Pavlov A.R."/>
            <person name="Beletsky A.V."/>
            <person name="Mardanov A.V."/>
            <person name="Sorokin D.Y."/>
            <person name="Ravin N.V."/>
            <person name="Popov V.O."/>
        </authorList>
    </citation>
    <scope>NUCLEOTIDE SEQUENCE</scope>
    <source>
        <strain evidence="4">DSM 14787</strain>
    </source>
</reference>
<dbReference type="eggNOG" id="COG4067">
    <property type="taxonomic scope" value="Bacteria"/>
</dbReference>
<dbReference type="SUPFAM" id="SSF50630">
    <property type="entry name" value="Acid proteases"/>
    <property type="match status" value="1"/>
</dbReference>
<dbReference type="Pfam" id="PF05618">
    <property type="entry name" value="Zn_protease"/>
    <property type="match status" value="1"/>
</dbReference>
<proteinExistence type="predicted"/>
<feature type="region of interest" description="Disordered" evidence="1">
    <location>
        <begin position="162"/>
        <end position="181"/>
    </location>
</feature>
<evidence type="ECO:0000256" key="1">
    <source>
        <dbReference type="SAM" id="MobiDB-lite"/>
    </source>
</evidence>
<evidence type="ECO:0000313" key="5">
    <source>
        <dbReference type="Proteomes" id="UP000010809"/>
    </source>
</evidence>
<sequence length="181" mass="20315">MALPALSTVLLPALIATAAVAAGEPDTRTIHGWVERIQILPEGIPLKAKMDTGATTSSLNALNKERFERDGERWIAFDIIDPEDPDGKVRIERRITRFVRIIRHDGEHQRRPVVSVGLCMGTHYREEEMSLIDRTKLNYQALVGRNHMEGIILVDPAETFIQPPRCDTAEGNEDRDPERGA</sequence>
<dbReference type="InterPro" id="IPR008503">
    <property type="entry name" value="Asp_endopeptidase"/>
</dbReference>
<feature type="compositionally biased region" description="Basic and acidic residues" evidence="1">
    <location>
        <begin position="172"/>
        <end position="181"/>
    </location>
</feature>
<dbReference type="PANTHER" id="PTHR38037:SF2">
    <property type="entry name" value="ATP-DEPENDENT ZINC PROTEASE DOMAIN-CONTAINING PROTEIN-RELATED"/>
    <property type="match status" value="1"/>
</dbReference>
<organism evidence="4 5">
    <name type="scientific">Thioalkalivibrio nitratireducens (strain DSM 14787 / UNIQEM 213 / ALEN2)</name>
    <dbReference type="NCBI Taxonomy" id="1255043"/>
    <lineage>
        <taxon>Bacteria</taxon>
        <taxon>Pseudomonadati</taxon>
        <taxon>Pseudomonadota</taxon>
        <taxon>Gammaproteobacteria</taxon>
        <taxon>Chromatiales</taxon>
        <taxon>Ectothiorhodospiraceae</taxon>
        <taxon>Thioalkalivibrio</taxon>
    </lineage>
</organism>